<dbReference type="NCBIfam" id="TIGR00028">
    <property type="entry name" value="Mtu_PIN_fam"/>
    <property type="match status" value="1"/>
</dbReference>
<feature type="domain" description="PIN" evidence="6">
    <location>
        <begin position="4"/>
        <end position="131"/>
    </location>
</feature>
<comment type="caution">
    <text evidence="7">The sequence shown here is derived from an EMBL/GenBank/DDBJ whole genome shotgun (WGS) entry which is preliminary data.</text>
</comment>
<evidence type="ECO:0000313" key="7">
    <source>
        <dbReference type="EMBL" id="ORC36971.1"/>
    </source>
</evidence>
<keyword evidence="5" id="KW-0800">Toxin</keyword>
<evidence type="ECO:0000313" key="8">
    <source>
        <dbReference type="Proteomes" id="UP000192343"/>
    </source>
</evidence>
<comment type="cofactor">
    <cofactor evidence="5">
        <name>Mg(2+)</name>
        <dbReference type="ChEBI" id="CHEBI:18420"/>
    </cofactor>
</comment>
<keyword evidence="2 5" id="KW-0540">Nuclease</keyword>
<evidence type="ECO:0000256" key="1">
    <source>
        <dbReference type="ARBA" id="ARBA00022649"/>
    </source>
</evidence>
<keyword evidence="3 5" id="KW-0479">Metal-binding</keyword>
<keyword evidence="5" id="KW-0460">Magnesium</keyword>
<comment type="similarity">
    <text evidence="5">Belongs to the PINc/VapC protein family.</text>
</comment>
<dbReference type="EC" id="3.1.-.-" evidence="5"/>
<evidence type="ECO:0000256" key="4">
    <source>
        <dbReference type="ARBA" id="ARBA00022801"/>
    </source>
</evidence>
<dbReference type="SUPFAM" id="SSF88723">
    <property type="entry name" value="PIN domain-like"/>
    <property type="match status" value="1"/>
</dbReference>
<protein>
    <recommendedName>
        <fullName evidence="5">Ribonuclease VapC</fullName>
        <shortName evidence="5">RNase VapC</shortName>
        <ecNumber evidence="5">3.1.-.-</ecNumber>
    </recommendedName>
    <alternativeName>
        <fullName evidence="5">Toxin VapC</fullName>
    </alternativeName>
</protein>
<dbReference type="InterPro" id="IPR006226">
    <property type="entry name" value="Mtu_PIN"/>
</dbReference>
<accession>A0A1Y1S0T8</accession>
<dbReference type="STRING" id="1963862.B4O97_04925"/>
<dbReference type="RefSeq" id="WP_083048856.1">
    <property type="nucleotide sequence ID" value="NZ_MWQY01000004.1"/>
</dbReference>
<keyword evidence="1 5" id="KW-1277">Toxin-antitoxin system</keyword>
<evidence type="ECO:0000259" key="6">
    <source>
        <dbReference type="Pfam" id="PF01850"/>
    </source>
</evidence>
<name>A0A1Y1S0T8_9SPIO</name>
<dbReference type="GO" id="GO:0016788">
    <property type="term" value="F:hydrolase activity, acting on ester bonds"/>
    <property type="evidence" value="ECO:0007669"/>
    <property type="project" value="InterPro"/>
</dbReference>
<feature type="binding site" evidence="5">
    <location>
        <position position="109"/>
    </location>
    <ligand>
        <name>Mg(2+)</name>
        <dbReference type="ChEBI" id="CHEBI:18420"/>
    </ligand>
</feature>
<dbReference type="InterPro" id="IPR029060">
    <property type="entry name" value="PIN-like_dom_sf"/>
</dbReference>
<dbReference type="Proteomes" id="UP000192343">
    <property type="component" value="Unassembled WGS sequence"/>
</dbReference>
<dbReference type="EMBL" id="MWQY01000004">
    <property type="protein sequence ID" value="ORC36971.1"/>
    <property type="molecule type" value="Genomic_DNA"/>
</dbReference>
<dbReference type="InterPro" id="IPR002716">
    <property type="entry name" value="PIN_dom"/>
</dbReference>
<dbReference type="InterPro" id="IPR022907">
    <property type="entry name" value="VapC_family"/>
</dbReference>
<dbReference type="Gene3D" id="3.40.50.1010">
    <property type="entry name" value="5'-nuclease"/>
    <property type="match status" value="1"/>
</dbReference>
<dbReference type="Pfam" id="PF01850">
    <property type="entry name" value="PIN"/>
    <property type="match status" value="1"/>
</dbReference>
<evidence type="ECO:0000256" key="3">
    <source>
        <dbReference type="ARBA" id="ARBA00022723"/>
    </source>
</evidence>
<dbReference type="AlphaFoldDB" id="A0A1Y1S0T8"/>
<dbReference type="HAMAP" id="MF_00265">
    <property type="entry name" value="VapC_Nob1"/>
    <property type="match status" value="1"/>
</dbReference>
<comment type="function">
    <text evidence="5">Toxic component of a toxin-antitoxin (TA) system. An RNase.</text>
</comment>
<feature type="binding site" evidence="5">
    <location>
        <position position="6"/>
    </location>
    <ligand>
        <name>Mg(2+)</name>
        <dbReference type="ChEBI" id="CHEBI:18420"/>
    </ligand>
</feature>
<dbReference type="GO" id="GO:0004540">
    <property type="term" value="F:RNA nuclease activity"/>
    <property type="evidence" value="ECO:0007669"/>
    <property type="project" value="InterPro"/>
</dbReference>
<dbReference type="GO" id="GO:0045926">
    <property type="term" value="P:negative regulation of growth"/>
    <property type="evidence" value="ECO:0007669"/>
    <property type="project" value="UniProtKB-ARBA"/>
</dbReference>
<sequence length="151" mass="16846">MIFLPDVNVLIALAWPNHLHHGVAHSWFAETIVQNGEFWATSPLTQLAFVRISSNPRIIDEAVSPEEALNILERYSAHPSHRFWSDDVPVSAFSKLPASMLQGHRQVSDAHLILLAKNRRGTLVTFDRALAASVQNTDFDNSVLLLENSVV</sequence>
<gene>
    <name evidence="5" type="primary">vapC</name>
    <name evidence="7" type="ORF">B4O97_04925</name>
</gene>
<evidence type="ECO:0000256" key="2">
    <source>
        <dbReference type="ARBA" id="ARBA00022722"/>
    </source>
</evidence>
<dbReference type="GO" id="GO:0000287">
    <property type="term" value="F:magnesium ion binding"/>
    <property type="evidence" value="ECO:0007669"/>
    <property type="project" value="UniProtKB-UniRule"/>
</dbReference>
<keyword evidence="4 5" id="KW-0378">Hydrolase</keyword>
<keyword evidence="8" id="KW-1185">Reference proteome</keyword>
<proteinExistence type="inferred from homology"/>
<dbReference type="OrthoDB" id="333798at2"/>
<dbReference type="GO" id="GO:0090729">
    <property type="term" value="F:toxin activity"/>
    <property type="evidence" value="ECO:0007669"/>
    <property type="project" value="UniProtKB-KW"/>
</dbReference>
<organism evidence="7 8">
    <name type="scientific">Marispirochaeta aestuarii</name>
    <dbReference type="NCBI Taxonomy" id="1963862"/>
    <lineage>
        <taxon>Bacteria</taxon>
        <taxon>Pseudomonadati</taxon>
        <taxon>Spirochaetota</taxon>
        <taxon>Spirochaetia</taxon>
        <taxon>Spirochaetales</taxon>
        <taxon>Spirochaetaceae</taxon>
        <taxon>Marispirochaeta</taxon>
    </lineage>
</organism>
<evidence type="ECO:0000256" key="5">
    <source>
        <dbReference type="HAMAP-Rule" id="MF_00265"/>
    </source>
</evidence>
<reference evidence="7 8" key="1">
    <citation type="submission" date="2017-03" db="EMBL/GenBank/DDBJ databases">
        <title>Draft Genome sequence of Marispirochaeta sp. strain JC444.</title>
        <authorList>
            <person name="Shivani Y."/>
            <person name="Subhash Y."/>
            <person name="Sasikala C."/>
            <person name="Ramana C."/>
        </authorList>
    </citation>
    <scope>NUCLEOTIDE SEQUENCE [LARGE SCALE GENOMIC DNA]</scope>
    <source>
        <strain evidence="7 8">JC444</strain>
    </source>
</reference>